<feature type="transmembrane region" description="Helical" evidence="1">
    <location>
        <begin position="208"/>
        <end position="228"/>
    </location>
</feature>
<feature type="transmembrane region" description="Helical" evidence="1">
    <location>
        <begin position="6"/>
        <end position="26"/>
    </location>
</feature>
<name>A0A2N6MNG2_9CYAN</name>
<feature type="transmembrane region" description="Helical" evidence="1">
    <location>
        <begin position="240"/>
        <end position="258"/>
    </location>
</feature>
<proteinExistence type="predicted"/>
<evidence type="ECO:0000313" key="2">
    <source>
        <dbReference type="EMBL" id="PMB48315.1"/>
    </source>
</evidence>
<protein>
    <submittedName>
        <fullName evidence="2">Uncharacterized protein</fullName>
    </submittedName>
</protein>
<sequence>MLWDKGATMVILLGVGLSAMVTALYWRGIRQIDTKPSNKITLLSTHYEDPRIPPQQAADIDPFHDLLEAEGFTFQFHAQIFYSAINETIIESVYFNEDSTISVATIGRIGEFPPALELKSVFADDAMMIVTSPFGERIDMPNFHVRHAYDVLAAIEYHRQYVPTMEAKHGAAVPCLTFSDFERREELYARNYRRHFMSRLRNHLSGQFLRSFAATVLIALLAVADILWGHTLLWDGSVQLGTLMLVLTAVILLGLLLVNNHVETVFQRFPAAIDEGINPPPIIGEASATKKQR</sequence>
<dbReference type="AlphaFoldDB" id="A0A2N6MNG2"/>
<accession>A0A2N6MNG2</accession>
<reference evidence="2 3" key="1">
    <citation type="submission" date="2017-07" db="EMBL/GenBank/DDBJ databases">
        <title>Genomes of Fischerella (Mastigocladus) sp. strains.</title>
        <authorList>
            <person name="Miller S.R."/>
        </authorList>
    </citation>
    <scope>NUCLEOTIDE SEQUENCE [LARGE SCALE GENOMIC DNA]</scope>
    <source>
        <strain evidence="2 3">CCMEE 5330</strain>
    </source>
</reference>
<evidence type="ECO:0000313" key="3">
    <source>
        <dbReference type="Proteomes" id="UP000234966"/>
    </source>
</evidence>
<gene>
    <name evidence="2" type="ORF">CEN41_01930</name>
</gene>
<evidence type="ECO:0000256" key="1">
    <source>
        <dbReference type="SAM" id="Phobius"/>
    </source>
</evidence>
<keyword evidence="1" id="KW-0812">Transmembrane</keyword>
<organism evidence="2 3">
    <name type="scientific">Fischerella thermalis CCMEE 5330</name>
    <dbReference type="NCBI Taxonomy" id="2019670"/>
    <lineage>
        <taxon>Bacteria</taxon>
        <taxon>Bacillati</taxon>
        <taxon>Cyanobacteriota</taxon>
        <taxon>Cyanophyceae</taxon>
        <taxon>Nostocales</taxon>
        <taxon>Hapalosiphonaceae</taxon>
        <taxon>Fischerella</taxon>
    </lineage>
</organism>
<comment type="caution">
    <text evidence="2">The sequence shown here is derived from an EMBL/GenBank/DDBJ whole genome shotgun (WGS) entry which is preliminary data.</text>
</comment>
<dbReference type="Proteomes" id="UP000234966">
    <property type="component" value="Unassembled WGS sequence"/>
</dbReference>
<keyword evidence="1" id="KW-0472">Membrane</keyword>
<keyword evidence="1" id="KW-1133">Transmembrane helix</keyword>
<dbReference type="EMBL" id="NMQI01000031">
    <property type="protein sequence ID" value="PMB48315.1"/>
    <property type="molecule type" value="Genomic_DNA"/>
</dbReference>